<feature type="signal peptide" evidence="2">
    <location>
        <begin position="1"/>
        <end position="25"/>
    </location>
</feature>
<keyword evidence="1 2" id="KW-0732">Signal</keyword>
<feature type="domain" description="SLH" evidence="3">
    <location>
        <begin position="146"/>
        <end position="223"/>
    </location>
</feature>
<dbReference type="InterPro" id="IPR001119">
    <property type="entry name" value="SLH_dom"/>
</dbReference>
<dbReference type="PATRIC" id="fig|1461583.4.peg.1017"/>
<dbReference type="PROSITE" id="PS51272">
    <property type="entry name" value="SLH"/>
    <property type="match status" value="2"/>
</dbReference>
<dbReference type="AlphaFoldDB" id="A0A078M6G5"/>
<dbReference type="Pfam" id="PF00395">
    <property type="entry name" value="SLH"/>
    <property type="match status" value="2"/>
</dbReference>
<feature type="domain" description="SLH" evidence="3">
    <location>
        <begin position="24"/>
        <end position="87"/>
    </location>
</feature>
<evidence type="ECO:0000313" key="4">
    <source>
        <dbReference type="EMBL" id="CEA01879.1"/>
    </source>
</evidence>
<dbReference type="InterPro" id="IPR014755">
    <property type="entry name" value="Cu-Rt/internalin_Ig-like"/>
</dbReference>
<reference evidence="4" key="1">
    <citation type="submission" date="2014-07" db="EMBL/GenBank/DDBJ databases">
        <authorList>
            <person name="Urmite Genomes Urmite Genomes"/>
        </authorList>
    </citation>
    <scope>NUCLEOTIDE SEQUENCE</scope>
    <source>
        <strain evidence="4">13S34_air</strain>
    </source>
</reference>
<evidence type="ECO:0000256" key="2">
    <source>
        <dbReference type="SAM" id="SignalP"/>
    </source>
</evidence>
<sequence>MNKKFLVSATAAALVASAVVPAANAAGFKDVTADNGHKKAIETLAGLNIVSGYEDGTFKPNLQLKRSHVVKMLGKWLVNQGNTIPANYKTVQRFKDVPVNHKDEELVKYAALVNDMGVFTGNQNKLNGQDSMRRDQMALVLTRAIKTVYKQDIVKQAQDAKFASKITDLKGLTADKVAAIQALEYKKITNVTQYKPLNTMTRAQFATFLYNTLNAQNTTPPKPQPKPDDIKTVEVVDQRTLKVTLNNGSVNDIHLLSDLPANREVTIPIVVQGKDYKVTVTYVPKTQAFQVASIKQTSVTEVEVTFSKPLNNKVLDNKTIQVRDTEGYAKEELENIILTNDNKTLKIITKNPLKEGVKYEVYAKQVNSQSNEVIGEVASTFVGIKDDNRPRIKNWENIGSNRFKIHFTKPVNSVQGANYRLTDGNIVKDVKNEGLDKSGNFMIFDFSNAKVGNKTIKLGSDVIIQLTGAIDKAGNEMAQADTNVQIKTRQPDGVKPTLAKAEQIIPKTIKLTFSEPILRASSDIVEVISDGKVVKFDYKADENDPKVYYLTLDKAVGGEVIVRTIANKNVVDYSGEVGTFSQKLTMKYNAEAPQIGNVKVAKVDGKEYLVFKIIGAIKGVEQGTAAFTGEVRVDGKLQKVTSSAALLQHTNNEGEYMVSLGALFAKADPQNVTYQGELAIDGITNDYDIAIENKLVTFDRSKDEVTSNYQIKLSTDLNQAIETHKNSSSTVLNDSYIRVNFDAPVDIATIVPANFELAKGEIESVMVDEKNNRPRSVLIKLANVKAGTDKLTISGVRAQGSTVVMDKVTKEVELNAYSNNKPKPEASTVTAKATLATSKKVDITFSEALTSIDDATFELFVGNEKHITTASLNEDKDVVALTITSATTDLTQVASPITFSINQLKDKDGKVITVTKQQVTKQ</sequence>
<evidence type="ECO:0000259" key="3">
    <source>
        <dbReference type="PROSITE" id="PS51272"/>
    </source>
</evidence>
<feature type="chain" id="PRO_5001741660" evidence="2">
    <location>
        <begin position="26"/>
        <end position="922"/>
    </location>
</feature>
<name>A0A078M6G5_9BACL</name>
<protein>
    <submittedName>
        <fullName evidence="4">S-layer protein</fullName>
    </submittedName>
</protein>
<dbReference type="EMBL" id="LN483074">
    <property type="protein sequence ID" value="CEA01879.1"/>
    <property type="molecule type" value="Genomic_DNA"/>
</dbReference>
<dbReference type="Gene3D" id="2.60.40.1220">
    <property type="match status" value="3"/>
</dbReference>
<accession>A0A078M6G5</accession>
<evidence type="ECO:0000256" key="1">
    <source>
        <dbReference type="ARBA" id="ARBA00022729"/>
    </source>
</evidence>
<proteinExistence type="predicted"/>
<dbReference type="HOGENOM" id="CLU_014325_0_0_9"/>
<organism evidence="4">
    <name type="scientific">Metalysinibacillus saudimassiliensis</name>
    <dbReference type="NCBI Taxonomy" id="1461583"/>
    <lineage>
        <taxon>Bacteria</taxon>
        <taxon>Bacillati</taxon>
        <taxon>Bacillota</taxon>
        <taxon>Bacilli</taxon>
        <taxon>Bacillales</taxon>
        <taxon>Caryophanaceae</taxon>
        <taxon>Metalysinibacillus</taxon>
    </lineage>
</organism>
<gene>
    <name evidence="4" type="primary">ctc_4</name>
    <name evidence="4" type="ORF">BN1050_01056</name>
</gene>